<name>G3MRK9_AMBMU</name>
<feature type="domain" description="Fibronectin type-III" evidence="1">
    <location>
        <begin position="152"/>
        <end position="241"/>
    </location>
</feature>
<dbReference type="EMBL" id="JO844510">
    <property type="protein sequence ID" value="AEO36127.1"/>
    <property type="molecule type" value="mRNA"/>
</dbReference>
<sequence length="555" mass="62099">MTSYHVDWLTPWTYYRIILRPFYTQSGKPEKAYKLGRAAMVTVRTLSSEPEVPGLVSVLSSQQRNVVLNIVGPSAWNSDPAGVHVRWEATNERHGPRGEMDIALPEEWSLDNNVINATLPLPGGIEYRLFVSAVGSSDSGITVRGPEAEVNASVPLDSYDMSANAVDSSRAAVSWRASEIVEYFYLEVIRHKLEEELRTHTARYVEGKEEVTSRYDLIFTNLEPWTFYTVRLKGCSVGNCSAAVNATFTTLPERLPSPEFSFIAATSPNTLELQWFFPQNDRRLYHGFRVRLCKENADSCNLFNTESRRLSLVGFGPGTVVNIDVRARLRGVDGRPVLGPAETASLTMWENVPVASLWNEATIQNADDIVFLSWSCSNSSVDYIQYKTDNVDWMTCGVYANCEATVNNPRSAHLTSGDLRLLLQTPPQDQFHVFVRCCNSFGCGQADSIKINPHKSGPPSLSAVTVFPRGRSAVLRYVPQRSSPYDGIEVTWYCDGNKDSTFVKIIPQSSYYDYKKEKTINGLSTDADQCEFEVALFWDNNGQRYFSFPVPAVPA</sequence>
<dbReference type="CDD" id="cd00063">
    <property type="entry name" value="FN3"/>
    <property type="match status" value="2"/>
</dbReference>
<accession>G3MRK9</accession>
<dbReference type="InterPro" id="IPR036116">
    <property type="entry name" value="FN3_sf"/>
</dbReference>
<reference evidence="2" key="1">
    <citation type="journal article" date="2011" name="PLoS ONE">
        <title>A deep insight into the sialotranscriptome of the gulf coast tick, Amblyomma maculatum.</title>
        <authorList>
            <person name="Karim S."/>
            <person name="Singh P."/>
            <person name="Ribeiro J.M."/>
        </authorList>
    </citation>
    <scope>NUCLEOTIDE SEQUENCE</scope>
    <source>
        <tissue evidence="2">Salivary gland</tissue>
    </source>
</reference>
<dbReference type="InterPro" id="IPR050713">
    <property type="entry name" value="RTP_Phos/Ushers"/>
</dbReference>
<evidence type="ECO:0000313" key="2">
    <source>
        <dbReference type="EMBL" id="AEO36127.1"/>
    </source>
</evidence>
<dbReference type="PANTHER" id="PTHR46957:SF3">
    <property type="entry name" value="CYTOKINE RECEPTOR"/>
    <property type="match status" value="1"/>
</dbReference>
<dbReference type="PANTHER" id="PTHR46957">
    <property type="entry name" value="CYTOKINE RECEPTOR"/>
    <property type="match status" value="1"/>
</dbReference>
<dbReference type="InterPro" id="IPR013783">
    <property type="entry name" value="Ig-like_fold"/>
</dbReference>
<dbReference type="SMART" id="SM00060">
    <property type="entry name" value="FN3"/>
    <property type="match status" value="3"/>
</dbReference>
<protein>
    <recommendedName>
        <fullName evidence="1">Fibronectin type-III domain-containing protein</fullName>
    </recommendedName>
</protein>
<dbReference type="GO" id="GO:0016020">
    <property type="term" value="C:membrane"/>
    <property type="evidence" value="ECO:0007669"/>
    <property type="project" value="UniProtKB-SubCell"/>
</dbReference>
<dbReference type="InterPro" id="IPR003961">
    <property type="entry name" value="FN3_dom"/>
</dbReference>
<organism evidence="2">
    <name type="scientific">Amblyomma maculatum</name>
    <name type="common">Gulf Coast tick</name>
    <dbReference type="NCBI Taxonomy" id="34609"/>
    <lineage>
        <taxon>Eukaryota</taxon>
        <taxon>Metazoa</taxon>
        <taxon>Ecdysozoa</taxon>
        <taxon>Arthropoda</taxon>
        <taxon>Chelicerata</taxon>
        <taxon>Arachnida</taxon>
        <taxon>Acari</taxon>
        <taxon>Parasitiformes</taxon>
        <taxon>Ixodida</taxon>
        <taxon>Ixodoidea</taxon>
        <taxon>Ixodidae</taxon>
        <taxon>Amblyomminae</taxon>
        <taxon>Amblyomma</taxon>
    </lineage>
</organism>
<feature type="domain" description="Fibronectin type-III" evidence="1">
    <location>
        <begin position="50"/>
        <end position="142"/>
    </location>
</feature>
<dbReference type="SUPFAM" id="SSF49265">
    <property type="entry name" value="Fibronectin type III"/>
    <property type="match status" value="1"/>
</dbReference>
<evidence type="ECO:0000259" key="1">
    <source>
        <dbReference type="SMART" id="SM00060"/>
    </source>
</evidence>
<proteinExistence type="evidence at transcript level"/>
<dbReference type="Gene3D" id="2.60.40.10">
    <property type="entry name" value="Immunoglobulins"/>
    <property type="match status" value="1"/>
</dbReference>
<dbReference type="AlphaFoldDB" id="G3MRK9"/>
<feature type="domain" description="Fibronectin type-III" evidence="1">
    <location>
        <begin position="256"/>
        <end position="336"/>
    </location>
</feature>